<dbReference type="InterPro" id="IPR005761">
    <property type="entry name" value="UDP-N-AcMur-Glu-dNH2Pim_ligase"/>
</dbReference>
<keyword evidence="7 8" id="KW-0961">Cell wall biogenesis/degradation</keyword>
<comment type="pathway">
    <text evidence="1 8 9">Cell wall biogenesis; peptidoglycan biosynthesis.</text>
</comment>
<dbReference type="AlphaFoldDB" id="A0A9D2Q4D2"/>
<feature type="binding site" evidence="8">
    <location>
        <position position="451"/>
    </location>
    <ligand>
        <name>meso-2,6-diaminopimelate</name>
        <dbReference type="ChEBI" id="CHEBI:57791"/>
    </ligand>
</feature>
<dbReference type="InterPro" id="IPR004101">
    <property type="entry name" value="Mur_ligase_C"/>
</dbReference>
<dbReference type="InterPro" id="IPR013221">
    <property type="entry name" value="Mur_ligase_cen"/>
</dbReference>
<feature type="domain" description="Mur ligase central" evidence="12">
    <location>
        <begin position="105"/>
        <end position="304"/>
    </location>
</feature>
<evidence type="ECO:0000313" key="14">
    <source>
        <dbReference type="Proteomes" id="UP000823918"/>
    </source>
</evidence>
<evidence type="ECO:0000256" key="7">
    <source>
        <dbReference type="ARBA" id="ARBA00023316"/>
    </source>
</evidence>
<keyword evidence="8" id="KW-0460">Magnesium</keyword>
<dbReference type="NCBIfam" id="TIGR01085">
    <property type="entry name" value="murE"/>
    <property type="match status" value="1"/>
</dbReference>
<reference evidence="13" key="1">
    <citation type="journal article" date="2021" name="PeerJ">
        <title>Extensive microbial diversity within the chicken gut microbiome revealed by metagenomics and culture.</title>
        <authorList>
            <person name="Gilroy R."/>
            <person name="Ravi A."/>
            <person name="Getino M."/>
            <person name="Pursley I."/>
            <person name="Horton D.L."/>
            <person name="Alikhan N.F."/>
            <person name="Baker D."/>
            <person name="Gharbi K."/>
            <person name="Hall N."/>
            <person name="Watson M."/>
            <person name="Adriaenssens E.M."/>
            <person name="Foster-Nyarko E."/>
            <person name="Jarju S."/>
            <person name="Secka A."/>
            <person name="Antonio M."/>
            <person name="Oren A."/>
            <person name="Chaudhuri R.R."/>
            <person name="La Ragione R."/>
            <person name="Hildebrand F."/>
            <person name="Pallen M.J."/>
        </authorList>
    </citation>
    <scope>NUCLEOTIDE SEQUENCE</scope>
    <source>
        <strain evidence="13">5933</strain>
    </source>
</reference>
<feature type="domain" description="Mur ligase C-terminal" evidence="11">
    <location>
        <begin position="327"/>
        <end position="453"/>
    </location>
</feature>
<protein>
    <recommendedName>
        <fullName evidence="8">UDP-N-acetylmuramoyl-L-alanyl-D-glutamate--2,6-diaminopimelate ligase</fullName>
        <ecNumber evidence="8">6.3.2.13</ecNumber>
    </recommendedName>
    <alternativeName>
        <fullName evidence="8">Meso-A2pm-adding enzyme</fullName>
    </alternativeName>
    <alternativeName>
        <fullName evidence="8">Meso-diaminopimelate-adding enzyme</fullName>
    </alternativeName>
    <alternativeName>
        <fullName evidence="8">UDP-MurNAc-L-Ala-D-Glu:meso-diaminopimelate ligase</fullName>
    </alternativeName>
    <alternativeName>
        <fullName evidence="8">UDP-MurNAc-tripeptide synthetase</fullName>
    </alternativeName>
    <alternativeName>
        <fullName evidence="8">UDP-N-acetylmuramyl-tripeptide synthetase</fullName>
    </alternativeName>
</protein>
<dbReference type="GO" id="GO:0009252">
    <property type="term" value="P:peptidoglycan biosynthetic process"/>
    <property type="evidence" value="ECO:0007669"/>
    <property type="project" value="UniProtKB-UniRule"/>
</dbReference>
<dbReference type="Proteomes" id="UP000823918">
    <property type="component" value="Unassembled WGS sequence"/>
</dbReference>
<dbReference type="EC" id="6.3.2.13" evidence="8"/>
<dbReference type="GO" id="GO:0005524">
    <property type="term" value="F:ATP binding"/>
    <property type="evidence" value="ECO:0007669"/>
    <property type="project" value="UniProtKB-UniRule"/>
</dbReference>
<evidence type="ECO:0000313" key="13">
    <source>
        <dbReference type="EMBL" id="HJC72693.1"/>
    </source>
</evidence>
<evidence type="ECO:0000259" key="12">
    <source>
        <dbReference type="Pfam" id="PF08245"/>
    </source>
</evidence>
<dbReference type="InterPro" id="IPR036565">
    <property type="entry name" value="Mur-like_cat_sf"/>
</dbReference>
<dbReference type="GO" id="GO:0008360">
    <property type="term" value="P:regulation of cell shape"/>
    <property type="evidence" value="ECO:0007669"/>
    <property type="project" value="UniProtKB-KW"/>
</dbReference>
<evidence type="ECO:0000259" key="11">
    <source>
        <dbReference type="Pfam" id="PF02875"/>
    </source>
</evidence>
<feature type="binding site" evidence="8">
    <location>
        <position position="375"/>
    </location>
    <ligand>
        <name>meso-2,6-diaminopimelate</name>
        <dbReference type="ChEBI" id="CHEBI:57791"/>
    </ligand>
</feature>
<feature type="short sequence motif" description="Meso-diaminopimelate recognition motif" evidence="8">
    <location>
        <begin position="399"/>
        <end position="402"/>
    </location>
</feature>
<feature type="binding site" evidence="8">
    <location>
        <begin position="399"/>
        <end position="402"/>
    </location>
    <ligand>
        <name>meso-2,6-diaminopimelate</name>
        <dbReference type="ChEBI" id="CHEBI:57791"/>
    </ligand>
</feature>
<evidence type="ECO:0000256" key="6">
    <source>
        <dbReference type="ARBA" id="ARBA00023306"/>
    </source>
</evidence>
<keyword evidence="8 13" id="KW-0436">Ligase</keyword>
<keyword evidence="4 8" id="KW-0133">Cell shape</keyword>
<comment type="caution">
    <text evidence="13">The sequence shown here is derived from an EMBL/GenBank/DDBJ whole genome shotgun (WGS) entry which is preliminary data.</text>
</comment>
<dbReference type="InterPro" id="IPR036615">
    <property type="entry name" value="Mur_ligase_C_dom_sf"/>
</dbReference>
<dbReference type="PANTHER" id="PTHR23135:SF4">
    <property type="entry name" value="UDP-N-ACETYLMURAMOYL-L-ALANYL-D-GLUTAMATE--2,6-DIAMINOPIMELATE LIGASE MURE HOMOLOG, CHLOROPLASTIC"/>
    <property type="match status" value="1"/>
</dbReference>
<dbReference type="GO" id="GO:0051301">
    <property type="term" value="P:cell division"/>
    <property type="evidence" value="ECO:0007669"/>
    <property type="project" value="UniProtKB-KW"/>
</dbReference>
<dbReference type="SUPFAM" id="SSF63418">
    <property type="entry name" value="MurE/MurF N-terminal domain"/>
    <property type="match status" value="1"/>
</dbReference>
<evidence type="ECO:0000259" key="10">
    <source>
        <dbReference type="Pfam" id="PF01225"/>
    </source>
</evidence>
<feature type="binding site" evidence="8">
    <location>
        <position position="30"/>
    </location>
    <ligand>
        <name>UDP-N-acetyl-alpha-D-muramoyl-L-alanyl-D-glutamate</name>
        <dbReference type="ChEBI" id="CHEBI:83900"/>
    </ligand>
</feature>
<dbReference type="PANTHER" id="PTHR23135">
    <property type="entry name" value="MUR LIGASE FAMILY MEMBER"/>
    <property type="match status" value="1"/>
</dbReference>
<dbReference type="Pfam" id="PF01225">
    <property type="entry name" value="Mur_ligase"/>
    <property type="match status" value="1"/>
</dbReference>
<evidence type="ECO:0000256" key="8">
    <source>
        <dbReference type="HAMAP-Rule" id="MF_00208"/>
    </source>
</evidence>
<dbReference type="InterPro" id="IPR000713">
    <property type="entry name" value="Mur_ligase_N"/>
</dbReference>
<evidence type="ECO:0000256" key="9">
    <source>
        <dbReference type="RuleBase" id="RU004135"/>
    </source>
</evidence>
<dbReference type="GO" id="GO:0000287">
    <property type="term" value="F:magnesium ion binding"/>
    <property type="evidence" value="ECO:0007669"/>
    <property type="project" value="UniProtKB-UniRule"/>
</dbReference>
<comment type="cofactor">
    <cofactor evidence="8">
        <name>Mg(2+)</name>
        <dbReference type="ChEBI" id="CHEBI:18420"/>
    </cofactor>
</comment>
<feature type="modified residue" description="N6-carboxylysine" evidence="8">
    <location>
        <position position="216"/>
    </location>
</feature>
<dbReference type="HAMAP" id="MF_00208">
    <property type="entry name" value="MurE"/>
    <property type="match status" value="1"/>
</dbReference>
<comment type="PTM">
    <text evidence="8">Carboxylation is probably crucial for Mg(2+) binding and, consequently, for the gamma-phosphate positioning of ATP.</text>
</comment>
<dbReference type="SUPFAM" id="SSF53244">
    <property type="entry name" value="MurD-like peptide ligases, peptide-binding domain"/>
    <property type="match status" value="1"/>
</dbReference>
<feature type="binding site" evidence="8">
    <location>
        <begin position="149"/>
        <end position="150"/>
    </location>
    <ligand>
        <name>UDP-N-acetyl-alpha-D-muramoyl-L-alanyl-D-glutamate</name>
        <dbReference type="ChEBI" id="CHEBI:83900"/>
    </ligand>
</feature>
<evidence type="ECO:0000256" key="1">
    <source>
        <dbReference type="ARBA" id="ARBA00004752"/>
    </source>
</evidence>
<feature type="binding site" evidence="8">
    <location>
        <position position="184"/>
    </location>
    <ligand>
        <name>UDP-N-acetyl-alpha-D-muramoyl-L-alanyl-D-glutamate</name>
        <dbReference type="ChEBI" id="CHEBI:83900"/>
    </ligand>
</feature>
<dbReference type="GO" id="GO:0071555">
    <property type="term" value="P:cell wall organization"/>
    <property type="evidence" value="ECO:0007669"/>
    <property type="project" value="UniProtKB-KW"/>
</dbReference>
<name>A0A9D2Q4D2_9FIRM</name>
<comment type="catalytic activity">
    <reaction evidence="8">
        <text>UDP-N-acetyl-alpha-D-muramoyl-L-alanyl-D-glutamate + meso-2,6-diaminopimelate + ATP = UDP-N-acetyl-alpha-D-muramoyl-L-alanyl-gamma-D-glutamyl-meso-2,6-diaminopimelate + ADP + phosphate + H(+)</text>
        <dbReference type="Rhea" id="RHEA:23676"/>
        <dbReference type="ChEBI" id="CHEBI:15378"/>
        <dbReference type="ChEBI" id="CHEBI:30616"/>
        <dbReference type="ChEBI" id="CHEBI:43474"/>
        <dbReference type="ChEBI" id="CHEBI:57791"/>
        <dbReference type="ChEBI" id="CHEBI:83900"/>
        <dbReference type="ChEBI" id="CHEBI:83905"/>
        <dbReference type="ChEBI" id="CHEBI:456216"/>
        <dbReference type="EC" id="6.3.2.13"/>
    </reaction>
</comment>
<keyword evidence="3 8" id="KW-0132">Cell division</keyword>
<keyword evidence="8" id="KW-0067">ATP-binding</keyword>
<organism evidence="13 14">
    <name type="scientific">Candidatus Ruthenibacterium merdavium</name>
    <dbReference type="NCBI Taxonomy" id="2838752"/>
    <lineage>
        <taxon>Bacteria</taxon>
        <taxon>Bacillati</taxon>
        <taxon>Bacillota</taxon>
        <taxon>Clostridia</taxon>
        <taxon>Eubacteriales</taxon>
        <taxon>Oscillospiraceae</taxon>
        <taxon>Ruthenibacterium</taxon>
    </lineage>
</organism>
<feature type="domain" description="Mur ligase N-terminal catalytic" evidence="10">
    <location>
        <begin position="23"/>
        <end position="70"/>
    </location>
</feature>
<evidence type="ECO:0000256" key="2">
    <source>
        <dbReference type="ARBA" id="ARBA00005898"/>
    </source>
</evidence>
<reference evidence="13" key="2">
    <citation type="submission" date="2021-04" db="EMBL/GenBank/DDBJ databases">
        <authorList>
            <person name="Gilroy R."/>
        </authorList>
    </citation>
    <scope>NUCLEOTIDE SEQUENCE</scope>
    <source>
        <strain evidence="13">5933</strain>
    </source>
</reference>
<comment type="subcellular location">
    <subcellularLocation>
        <location evidence="8 9">Cytoplasm</location>
    </subcellularLocation>
</comment>
<comment type="caution">
    <text evidence="8">Lacks conserved residue(s) required for the propagation of feature annotation.</text>
</comment>
<feature type="binding site" evidence="8">
    <location>
        <position position="176"/>
    </location>
    <ligand>
        <name>UDP-N-acetyl-alpha-D-muramoyl-L-alanyl-D-glutamate</name>
        <dbReference type="ChEBI" id="CHEBI:83900"/>
    </ligand>
</feature>
<dbReference type="Pfam" id="PF02875">
    <property type="entry name" value="Mur_ligase_C"/>
    <property type="match status" value="1"/>
</dbReference>
<feature type="binding site" evidence="8">
    <location>
        <position position="455"/>
    </location>
    <ligand>
        <name>meso-2,6-diaminopimelate</name>
        <dbReference type="ChEBI" id="CHEBI:57791"/>
    </ligand>
</feature>
<feature type="binding site" evidence="8">
    <location>
        <position position="182"/>
    </location>
    <ligand>
        <name>UDP-N-acetyl-alpha-D-muramoyl-L-alanyl-D-glutamate</name>
        <dbReference type="ChEBI" id="CHEBI:83900"/>
    </ligand>
</feature>
<dbReference type="InterPro" id="IPR035911">
    <property type="entry name" value="MurE/MurF_N"/>
</dbReference>
<dbReference type="Gene3D" id="3.90.190.20">
    <property type="entry name" value="Mur ligase, C-terminal domain"/>
    <property type="match status" value="1"/>
</dbReference>
<dbReference type="Gene3D" id="3.40.1190.10">
    <property type="entry name" value="Mur-like, catalytic domain"/>
    <property type="match status" value="1"/>
</dbReference>
<keyword evidence="6 8" id="KW-0131">Cell cycle</keyword>
<feature type="binding site" evidence="8">
    <location>
        <begin position="107"/>
        <end position="113"/>
    </location>
    <ligand>
        <name>ATP</name>
        <dbReference type="ChEBI" id="CHEBI:30616"/>
    </ligand>
</feature>
<dbReference type="GO" id="GO:0005737">
    <property type="term" value="C:cytoplasm"/>
    <property type="evidence" value="ECO:0007669"/>
    <property type="project" value="UniProtKB-SubCell"/>
</dbReference>
<evidence type="ECO:0000256" key="3">
    <source>
        <dbReference type="ARBA" id="ARBA00022618"/>
    </source>
</evidence>
<gene>
    <name evidence="8" type="primary">murE</name>
    <name evidence="13" type="ORF">H9698_07865</name>
</gene>
<dbReference type="SUPFAM" id="SSF53623">
    <property type="entry name" value="MurD-like peptide ligases, catalytic domain"/>
    <property type="match status" value="1"/>
</dbReference>
<dbReference type="Gene3D" id="3.40.1390.10">
    <property type="entry name" value="MurE/MurF, N-terminal domain"/>
    <property type="match status" value="1"/>
</dbReference>
<dbReference type="GO" id="GO:0008765">
    <property type="term" value="F:UDP-N-acetylmuramoylalanyl-D-glutamate-2,6-diaminopimelate ligase activity"/>
    <property type="evidence" value="ECO:0007669"/>
    <property type="project" value="UniProtKB-UniRule"/>
</dbReference>
<dbReference type="Pfam" id="PF08245">
    <property type="entry name" value="Mur_ligase_M"/>
    <property type="match status" value="1"/>
</dbReference>
<keyword evidence="5 8" id="KW-0573">Peptidoglycan synthesis</keyword>
<comment type="similarity">
    <text evidence="2 8">Belongs to the MurCDEF family. MurE subfamily.</text>
</comment>
<accession>A0A9D2Q4D2</accession>
<evidence type="ECO:0000256" key="4">
    <source>
        <dbReference type="ARBA" id="ARBA00022960"/>
    </source>
</evidence>
<comment type="function">
    <text evidence="8">Catalyzes the addition of meso-diaminopimelic acid to the nucleotide precursor UDP-N-acetylmuramoyl-L-alanyl-D-glutamate (UMAG) in the biosynthesis of bacterial cell-wall peptidoglycan.</text>
</comment>
<evidence type="ECO:0000256" key="5">
    <source>
        <dbReference type="ARBA" id="ARBA00022984"/>
    </source>
</evidence>
<dbReference type="NCBIfam" id="NF001126">
    <property type="entry name" value="PRK00139.1-4"/>
    <property type="match status" value="1"/>
</dbReference>
<keyword evidence="8" id="KW-0547">Nucleotide-binding</keyword>
<sequence>MDLTTLFEGVSFEGTLPAARQPVSLVTQDSRRVTPGAVFVCAKGRQTDGHDYAKKALEMGACCIVTERPLGLPCEVRVENGRKAYALLCQNFFGRPAQRLRLIAVTGTNGKTTVTTLIQQALQQMGHRVGLIGTIHTMIDTMEVPAKYTTPEAWDMAALLSRMEAAGCDFAVMEASSQALDQMRLWGLTFEVGVFTNLTQDHLDYHGDFEHYYQAKKSLFEQTRCAVINLDDEYGVRLAKELDGRQPVMSFGIKAQPVDVTAKEIELSAGGARFLLAKGNEEEPLFFPMPGAYSVDNALAAAAVLSTIGASWKEIARVLHATRGVRGRCEVLYAGEFTVLCDFAHTGDAVEKVLSAIAPFVKGRLIALFGCAGERDAKKRPAMAHAASRYADFAVLTSDNPRKEDPFAILNSVEADLKQGGKPYLVEVERRTAVRKALSMLKKDDVLVLCGKGHEDYQVIDGVTIYLDEHRIVKEWLQEKGLL</sequence>
<keyword evidence="8" id="KW-0963">Cytoplasm</keyword>
<dbReference type="EMBL" id="DWWA01000038">
    <property type="protein sequence ID" value="HJC72693.1"/>
    <property type="molecule type" value="Genomic_DNA"/>
</dbReference>
<proteinExistence type="inferred from homology"/>